<evidence type="ECO:0000256" key="3">
    <source>
        <dbReference type="SAM" id="SignalP"/>
    </source>
</evidence>
<evidence type="ECO:0000313" key="6">
    <source>
        <dbReference type="Proteomes" id="UP001497497"/>
    </source>
</evidence>
<feature type="transmembrane region" description="Helical" evidence="2">
    <location>
        <begin position="524"/>
        <end position="547"/>
    </location>
</feature>
<keyword evidence="2" id="KW-1133">Transmembrane helix</keyword>
<evidence type="ECO:0000256" key="2">
    <source>
        <dbReference type="SAM" id="Phobius"/>
    </source>
</evidence>
<proteinExistence type="predicted"/>
<organism evidence="5 6">
    <name type="scientific">Lymnaea stagnalis</name>
    <name type="common">Great pond snail</name>
    <name type="synonym">Helix stagnalis</name>
    <dbReference type="NCBI Taxonomy" id="6523"/>
    <lineage>
        <taxon>Eukaryota</taxon>
        <taxon>Metazoa</taxon>
        <taxon>Spiralia</taxon>
        <taxon>Lophotrochozoa</taxon>
        <taxon>Mollusca</taxon>
        <taxon>Gastropoda</taxon>
        <taxon>Heterobranchia</taxon>
        <taxon>Euthyneura</taxon>
        <taxon>Panpulmonata</taxon>
        <taxon>Hygrophila</taxon>
        <taxon>Lymnaeoidea</taxon>
        <taxon>Lymnaeidae</taxon>
        <taxon>Lymnaea</taxon>
    </lineage>
</organism>
<sequence>MRRFWLMIWSYAIIGLSLSQWAEENSSYTFALLRLQVGVEFIAWRKNVNSVTVISTSCYVKTMTCGVTPNSLSVNITLESGTIQSMLTIHNVTRELHNSVWESDIKYPLGYPTRTQYTLKVYATPENPVCDNAILINRTHIQIKCVTERVYPDALCTFYTQTNKSHTVLLSSGSINYKSGVANTTGYNRTECTYTISAVLLGPGSHFVYVIMHPNFPSNITENMKRSSQFTVPIEILYPKAVLAPDCHFDEFIKENETRTCTCENDNPSFLPTDVQWNVDGNSNSILRFTAQRPSSNVFQIFKCTIVNSLNWTATITYQPHVAYPPTLNLSLPKRDMDICDEKLVNVLGNCLLTPSFPKPSVQVYINNVLLVGNLQTNTNEYTFNVTVTSPGIFNVTCFANNRAFLVHIATSLFIKGPPEKPTILKLANDEASSPENMRQSVIMCQSRGGYPYSKKLSLACDSVETWATNSDNVILYVNMTHTPTDVSCTCVVWHESKCLQNKTTEKLTVSFLRDPSLGQVSEAAIGVGVALTSVIIVLIIIIIVIMRRHKRTNRNQQTISKTNNKQEYNNSQATTPYINIDMQAYETPNTKNARFSNEELPTTSINRGENSETSLKQAKKEEHLYEEVKGQR</sequence>
<feature type="compositionally biased region" description="Basic and acidic residues" evidence="1">
    <location>
        <begin position="619"/>
        <end position="633"/>
    </location>
</feature>
<dbReference type="AlphaFoldDB" id="A0AAV2I3F7"/>
<feature type="chain" id="PRO_5043763415" description="Ig-like domain-containing protein" evidence="3">
    <location>
        <begin position="20"/>
        <end position="633"/>
    </location>
</feature>
<feature type="compositionally biased region" description="Polar residues" evidence="1">
    <location>
        <begin position="592"/>
        <end position="617"/>
    </location>
</feature>
<protein>
    <recommendedName>
        <fullName evidence="4">Ig-like domain-containing protein</fullName>
    </recommendedName>
</protein>
<evidence type="ECO:0000259" key="4">
    <source>
        <dbReference type="PROSITE" id="PS50835"/>
    </source>
</evidence>
<reference evidence="5 6" key="1">
    <citation type="submission" date="2024-04" db="EMBL/GenBank/DDBJ databases">
        <authorList>
            <consortium name="Genoscope - CEA"/>
            <person name="William W."/>
        </authorList>
    </citation>
    <scope>NUCLEOTIDE SEQUENCE [LARGE SCALE GENOMIC DNA]</scope>
</reference>
<evidence type="ECO:0000256" key="1">
    <source>
        <dbReference type="SAM" id="MobiDB-lite"/>
    </source>
</evidence>
<feature type="signal peptide" evidence="3">
    <location>
        <begin position="1"/>
        <end position="19"/>
    </location>
</feature>
<keyword evidence="2" id="KW-0472">Membrane</keyword>
<dbReference type="InterPro" id="IPR007110">
    <property type="entry name" value="Ig-like_dom"/>
</dbReference>
<gene>
    <name evidence="5" type="ORF">GSLYS_00014762001</name>
</gene>
<feature type="region of interest" description="Disordered" evidence="1">
    <location>
        <begin position="592"/>
        <end position="633"/>
    </location>
</feature>
<keyword evidence="2" id="KW-0812">Transmembrane</keyword>
<accession>A0AAV2I3F7</accession>
<comment type="caution">
    <text evidence="5">The sequence shown here is derived from an EMBL/GenBank/DDBJ whole genome shotgun (WGS) entry which is preliminary data.</text>
</comment>
<keyword evidence="6" id="KW-1185">Reference proteome</keyword>
<dbReference type="EMBL" id="CAXITT010000415">
    <property type="protein sequence ID" value="CAL1541120.1"/>
    <property type="molecule type" value="Genomic_DNA"/>
</dbReference>
<name>A0AAV2I3F7_LYMST</name>
<feature type="domain" description="Ig-like" evidence="4">
    <location>
        <begin position="239"/>
        <end position="317"/>
    </location>
</feature>
<dbReference type="PROSITE" id="PS50835">
    <property type="entry name" value="IG_LIKE"/>
    <property type="match status" value="1"/>
</dbReference>
<keyword evidence="3" id="KW-0732">Signal</keyword>
<dbReference type="Proteomes" id="UP001497497">
    <property type="component" value="Unassembled WGS sequence"/>
</dbReference>
<evidence type="ECO:0000313" key="5">
    <source>
        <dbReference type="EMBL" id="CAL1541120.1"/>
    </source>
</evidence>